<evidence type="ECO:0000256" key="1">
    <source>
        <dbReference type="ARBA" id="ARBA00001968"/>
    </source>
</evidence>
<reference evidence="6" key="1">
    <citation type="journal article" date="2019" name="Int. J. Syst. Evol. Microbiol.">
        <title>The Global Catalogue of Microorganisms (GCM) 10K type strain sequencing project: providing services to taxonomists for standard genome sequencing and annotation.</title>
        <authorList>
            <consortium name="The Broad Institute Genomics Platform"/>
            <consortium name="The Broad Institute Genome Sequencing Center for Infectious Disease"/>
            <person name="Wu L."/>
            <person name="Ma J."/>
        </authorList>
    </citation>
    <scope>NUCLEOTIDE SEQUENCE [LARGE SCALE GENOMIC DNA]</scope>
    <source>
        <strain evidence="6">JCM 3325</strain>
    </source>
</reference>
<evidence type="ECO:0000313" key="5">
    <source>
        <dbReference type="EMBL" id="GAA2436673.1"/>
    </source>
</evidence>
<proteinExistence type="predicted"/>
<name>A0ABP5WU73_9ACTN</name>
<keyword evidence="6" id="KW-1185">Reference proteome</keyword>
<accession>A0ABP5WU73</accession>
<evidence type="ECO:0000256" key="3">
    <source>
        <dbReference type="SAM" id="MobiDB-lite"/>
    </source>
</evidence>
<protein>
    <submittedName>
        <fullName evidence="5">IS5-like element IS470 family transposase</fullName>
    </submittedName>
</protein>
<sequence length="329" mass="36121">MIPYRATLDVSRELAQYLARLLQAERRRRGTPKASRALTCFWHAVLVLRWFRDRADPAALALDHGVSRATAYRYIDEAIEVLAAQAPDLHQALWQAKDQGAAHLVLDGTLIVSDRCSEQTMSVKGRPVDLWYSGKARRHGGNIQALSAPGGFPLWLSTVEPGSVHDMTAARKHLLGALYKAAAEGLPTLADLAYEGAGIGVFTPSKPLTGGQTPDIDTRARDLLLRALRCQGQRGFALLTQRWRVLQHITASPSKIGISPKPRLSSPISSTADSAKPVRSPHWPHQSRHQRPPDVDTGPVPETTDLADLRSIRRRPVVGSVINEYHHAA</sequence>
<comment type="cofactor">
    <cofactor evidence="1">
        <name>a divalent metal cation</name>
        <dbReference type="ChEBI" id="CHEBI:60240"/>
    </cofactor>
</comment>
<dbReference type="Pfam" id="PF13359">
    <property type="entry name" value="DDE_Tnp_4"/>
    <property type="match status" value="1"/>
</dbReference>
<evidence type="ECO:0000313" key="6">
    <source>
        <dbReference type="Proteomes" id="UP001501231"/>
    </source>
</evidence>
<dbReference type="EMBL" id="BAAARW010000021">
    <property type="protein sequence ID" value="GAA2436673.1"/>
    <property type="molecule type" value="Genomic_DNA"/>
</dbReference>
<comment type="caution">
    <text evidence="5">The sequence shown here is derived from an EMBL/GenBank/DDBJ whole genome shotgun (WGS) entry which is preliminary data.</text>
</comment>
<organism evidence="5 6">
    <name type="scientific">Actinomadura vinacea</name>
    <dbReference type="NCBI Taxonomy" id="115336"/>
    <lineage>
        <taxon>Bacteria</taxon>
        <taxon>Bacillati</taxon>
        <taxon>Actinomycetota</taxon>
        <taxon>Actinomycetes</taxon>
        <taxon>Streptosporangiales</taxon>
        <taxon>Thermomonosporaceae</taxon>
        <taxon>Actinomadura</taxon>
    </lineage>
</organism>
<gene>
    <name evidence="5" type="ORF">GCM10010191_59300</name>
</gene>
<evidence type="ECO:0000259" key="4">
    <source>
        <dbReference type="Pfam" id="PF13359"/>
    </source>
</evidence>
<evidence type="ECO:0000256" key="2">
    <source>
        <dbReference type="ARBA" id="ARBA00022723"/>
    </source>
</evidence>
<feature type="region of interest" description="Disordered" evidence="3">
    <location>
        <begin position="256"/>
        <end position="308"/>
    </location>
</feature>
<dbReference type="Proteomes" id="UP001501231">
    <property type="component" value="Unassembled WGS sequence"/>
</dbReference>
<dbReference type="InterPro" id="IPR027806">
    <property type="entry name" value="HARBI1_dom"/>
</dbReference>
<feature type="domain" description="DDE Tnp4" evidence="4">
    <location>
        <begin position="106"/>
        <end position="250"/>
    </location>
</feature>
<keyword evidence="2" id="KW-0479">Metal-binding</keyword>